<dbReference type="SUPFAM" id="SSF109854">
    <property type="entry name" value="DinB/YfiT-like putative metalloenzymes"/>
    <property type="match status" value="1"/>
</dbReference>
<comment type="caution">
    <text evidence="2">The sequence shown here is derived from an EMBL/GenBank/DDBJ whole genome shotgun (WGS) entry which is preliminary data.</text>
</comment>
<keyword evidence="2" id="KW-0378">Hydrolase</keyword>
<dbReference type="Pfam" id="PF12867">
    <property type="entry name" value="DinB_2"/>
    <property type="match status" value="1"/>
</dbReference>
<name>A0ABR8XLM5_9BACL</name>
<dbReference type="Proteomes" id="UP000600565">
    <property type="component" value="Unassembled WGS sequence"/>
</dbReference>
<dbReference type="Gene3D" id="1.20.120.450">
    <property type="entry name" value="dinb family like domain"/>
    <property type="match status" value="1"/>
</dbReference>
<dbReference type="EMBL" id="JACSPW010000005">
    <property type="protein sequence ID" value="MBD8032841.1"/>
    <property type="molecule type" value="Genomic_DNA"/>
</dbReference>
<protein>
    <submittedName>
        <fullName evidence="2">Metal-dependent hydrolase</fullName>
    </submittedName>
</protein>
<accession>A0ABR8XLM5</accession>
<dbReference type="InterPro" id="IPR034660">
    <property type="entry name" value="DinB/YfiT-like"/>
</dbReference>
<reference evidence="2 3" key="1">
    <citation type="submission" date="2020-08" db="EMBL/GenBank/DDBJ databases">
        <title>A Genomic Blueprint of the Chicken Gut Microbiome.</title>
        <authorList>
            <person name="Gilroy R."/>
            <person name="Ravi A."/>
            <person name="Getino M."/>
            <person name="Pursley I."/>
            <person name="Horton D.L."/>
            <person name="Alikhan N.-F."/>
            <person name="Baker D."/>
            <person name="Gharbi K."/>
            <person name="Hall N."/>
            <person name="Watson M."/>
            <person name="Adriaenssens E.M."/>
            <person name="Foster-Nyarko E."/>
            <person name="Jarju S."/>
            <person name="Secka A."/>
            <person name="Antonio M."/>
            <person name="Oren A."/>
            <person name="Chaudhuri R."/>
            <person name="La Ragione R.M."/>
            <person name="Hildebrand F."/>
            <person name="Pallen M.J."/>
        </authorList>
    </citation>
    <scope>NUCLEOTIDE SEQUENCE [LARGE SCALE GENOMIC DNA]</scope>
    <source>
        <strain evidence="2 3">Sa1YVA6</strain>
    </source>
</reference>
<dbReference type="RefSeq" id="WP_191703426.1">
    <property type="nucleotide sequence ID" value="NZ_JACSPW010000005.1"/>
</dbReference>
<dbReference type="GO" id="GO:0016787">
    <property type="term" value="F:hydrolase activity"/>
    <property type="evidence" value="ECO:0007669"/>
    <property type="project" value="UniProtKB-KW"/>
</dbReference>
<proteinExistence type="predicted"/>
<feature type="domain" description="DinB-like" evidence="1">
    <location>
        <begin position="33"/>
        <end position="163"/>
    </location>
</feature>
<evidence type="ECO:0000313" key="3">
    <source>
        <dbReference type="Proteomes" id="UP000600565"/>
    </source>
</evidence>
<evidence type="ECO:0000259" key="1">
    <source>
        <dbReference type="Pfam" id="PF12867"/>
    </source>
</evidence>
<keyword evidence="3" id="KW-1185">Reference proteome</keyword>
<sequence length="169" mass="19211">MDVQFPIGKLAVPENVTLDNIQEWAKQIETYSTRINETVAGLSTEELNKTYREGAWTVRQLVHHIADSQLNMYQRLKLALTDDNPTVPAFDEEKWAVQPDTEIPVESSLKMLEGINERIVALAHHLTEEQLGRVFTHETNGEISVATKVAKLAWHEEHHLAHIKIALSK</sequence>
<dbReference type="InterPro" id="IPR024775">
    <property type="entry name" value="DinB-like"/>
</dbReference>
<dbReference type="NCBIfam" id="NF009807">
    <property type="entry name" value="PRK13291.1"/>
    <property type="match status" value="1"/>
</dbReference>
<organism evidence="2 3">
    <name type="scientific">Solibacillus merdavium</name>
    <dbReference type="NCBI Taxonomy" id="2762218"/>
    <lineage>
        <taxon>Bacteria</taxon>
        <taxon>Bacillati</taxon>
        <taxon>Bacillota</taxon>
        <taxon>Bacilli</taxon>
        <taxon>Bacillales</taxon>
        <taxon>Caryophanaceae</taxon>
        <taxon>Solibacillus</taxon>
    </lineage>
</organism>
<gene>
    <name evidence="2" type="ORF">H9632_07155</name>
</gene>
<evidence type="ECO:0000313" key="2">
    <source>
        <dbReference type="EMBL" id="MBD8032841.1"/>
    </source>
</evidence>